<protein>
    <submittedName>
        <fullName evidence="1">Uncharacterized protein</fullName>
    </submittedName>
</protein>
<evidence type="ECO:0000313" key="2">
    <source>
        <dbReference type="Proteomes" id="UP001497453"/>
    </source>
</evidence>
<accession>A0ABP1DDI2</accession>
<sequence length="443" mass="50859">MGLERRFLHGKKLLAFGILTLVFLALYTFFPSSSFSSWTPSLDFLASRVRSGCTPEQWANGQWIPRTLHTNKTEMTKQEDALEFIGFEGCASSREFFWHLGADVQNWDHFPGVAAWKWKPSNECDIRAFDAEALVQDMVEQGGWLLIGDSVTELQFFSMSCLLYPHVRATPNYTENPYFDRAWPQNLYLSPESPLVEKLHPPTGFNISSTPLVTFRRVDLLLSQDELVDLHNELHHPPSNFTLFSDELFWSLSPKEYLDILQKPLPEGNYGTLVISTAGHWTTTLLHAFRDESKGEDAGFGIDKMFPFFREAMKKWADMVQSALAADKGTAGGRSRQVVVRAYLPGHENCHNHREPWAVWQPFQWKFYNWPWIGDFNKIFEDVLSSPSYPDIHYLSIDHPGLLRPDGHVAGDCLHIMTGAGVIEGWTQYIWHYITREIPGRIR</sequence>
<dbReference type="PANTHER" id="PTHR32285">
    <property type="entry name" value="PROTEIN TRICHOME BIREFRINGENCE-LIKE 9-RELATED"/>
    <property type="match status" value="1"/>
</dbReference>
<dbReference type="InterPro" id="IPR029962">
    <property type="entry name" value="TBL"/>
</dbReference>
<keyword evidence="2" id="KW-1185">Reference proteome</keyword>
<organism evidence="1 2">
    <name type="scientific">Somion occarium</name>
    <dbReference type="NCBI Taxonomy" id="3059160"/>
    <lineage>
        <taxon>Eukaryota</taxon>
        <taxon>Fungi</taxon>
        <taxon>Dikarya</taxon>
        <taxon>Basidiomycota</taxon>
        <taxon>Agaricomycotina</taxon>
        <taxon>Agaricomycetes</taxon>
        <taxon>Polyporales</taxon>
        <taxon>Cerrenaceae</taxon>
        <taxon>Somion</taxon>
    </lineage>
</organism>
<reference evidence="2" key="1">
    <citation type="submission" date="2024-04" db="EMBL/GenBank/DDBJ databases">
        <authorList>
            <person name="Shaw F."/>
            <person name="Minotto A."/>
        </authorList>
    </citation>
    <scope>NUCLEOTIDE SEQUENCE [LARGE SCALE GENOMIC DNA]</scope>
</reference>
<gene>
    <name evidence="1" type="ORF">GFSPODELE1_LOCUS5643</name>
</gene>
<dbReference type="EMBL" id="OZ037947">
    <property type="protein sequence ID" value="CAL1705920.1"/>
    <property type="molecule type" value="Genomic_DNA"/>
</dbReference>
<dbReference type="Proteomes" id="UP001497453">
    <property type="component" value="Chromosome 4"/>
</dbReference>
<dbReference type="PANTHER" id="PTHR32285:SF213">
    <property type="entry name" value="PROTEIN TRICHOME BIREFRINGENCE-LIKE 11"/>
    <property type="match status" value="1"/>
</dbReference>
<name>A0ABP1DDI2_9APHY</name>
<evidence type="ECO:0000313" key="1">
    <source>
        <dbReference type="EMBL" id="CAL1705920.1"/>
    </source>
</evidence>
<proteinExistence type="predicted"/>